<accession>Q70GT9</accession>
<dbReference type="Proteomes" id="UP000627101">
    <property type="component" value="Segment"/>
</dbReference>
<name>A0A385HA08_FOWPV</name>
<dbReference type="InterPro" id="IPR002110">
    <property type="entry name" value="Ankyrin_rpt"/>
</dbReference>
<organismHost>
    <name type="scientific">Vertebrata</name>
    <name type="common">vertebrates</name>
    <dbReference type="NCBI Taxonomy" id="7742"/>
</organismHost>
<dbReference type="OrthoDB" id="2010at10239"/>
<dbReference type="PROSITE" id="PS50297">
    <property type="entry name" value="ANK_REP_REGION"/>
    <property type="match status" value="3"/>
</dbReference>
<dbReference type="PANTHER" id="PTHR24198:SF165">
    <property type="entry name" value="ANKYRIN REPEAT-CONTAINING PROTEIN-RELATED"/>
    <property type="match status" value="1"/>
</dbReference>
<evidence type="ECO:0000313" key="7">
    <source>
        <dbReference type="Proteomes" id="UP000150838"/>
    </source>
</evidence>
<evidence type="ECO:0000256" key="2">
    <source>
        <dbReference type="ARBA" id="ARBA00023043"/>
    </source>
</evidence>
<dbReference type="Pfam" id="PF12796">
    <property type="entry name" value="Ank_2"/>
    <property type="match status" value="1"/>
</dbReference>
<dbReference type="InterPro" id="IPR036770">
    <property type="entry name" value="Ankyrin_rpt-contain_sf"/>
</dbReference>
<dbReference type="Pfam" id="PF13637">
    <property type="entry name" value="Ank_4"/>
    <property type="match status" value="1"/>
</dbReference>
<organism evidence="5 7">
    <name type="scientific">Fowlpox virus</name>
    <name type="common">FPV</name>
    <dbReference type="NCBI Taxonomy" id="10261"/>
    <lineage>
        <taxon>Viruses</taxon>
        <taxon>Varidnaviria</taxon>
        <taxon>Bamfordvirae</taxon>
        <taxon>Nucleocytoviricota</taxon>
        <taxon>Pokkesviricetes</taxon>
        <taxon>Chitovirales</taxon>
        <taxon>Poxviridae</taxon>
        <taxon>Chordopoxvirinae</taxon>
        <taxon>Avipoxvirus</taxon>
        <taxon>Avipoxvirus fowlpox</taxon>
    </lineage>
</organism>
<dbReference type="RefSeq" id="NP_039186.1">
    <property type="nucleotide sequence ID" value="NC_002188.1"/>
</dbReference>
<evidence type="ECO:0000313" key="4">
    <source>
        <dbReference type="EMBL" id="ART91656.1"/>
    </source>
</evidence>
<dbReference type="EMBL" id="KX196452">
    <property type="protein sequence ID" value="ART91656.1"/>
    <property type="molecule type" value="Genomic_DNA"/>
</dbReference>
<gene>
    <name evidence="5" type="primary">fp9.223</name>
    <name evidence="4" type="synonym">ORF223</name>
</gene>
<dbReference type="EMBL" id="MW142017">
    <property type="protein sequence ID" value="QRM13771.1"/>
    <property type="molecule type" value="Genomic_DNA"/>
</dbReference>
<protein>
    <submittedName>
        <fullName evidence="4">Ankyrin repeat family protein</fullName>
    </submittedName>
    <submittedName>
        <fullName evidence="5">Putative ankyrin-repeat protein</fullName>
    </submittedName>
</protein>
<reference evidence="6" key="3">
    <citation type="journal article" date="2021" name="Arch. Virol.">
        <title>Characterisation of an Australian fowlpox virus carrying a near-full-length provirus of reticuloendotheliosis virus.</title>
        <authorList>
            <person name="Sarker S."/>
            <person name="Athukorala A."/>
            <person name="Bowden T.R."/>
            <person name="Boyle D.B."/>
        </authorList>
    </citation>
    <scope>NUCLEOTIDE SEQUENCE</scope>
    <source>
        <strain evidence="6">FWPV-S</strain>
    </source>
</reference>
<evidence type="ECO:0000313" key="6">
    <source>
        <dbReference type="EMBL" id="QRM13771.1"/>
    </source>
</evidence>
<feature type="repeat" description="ANK" evidence="3">
    <location>
        <begin position="85"/>
        <end position="117"/>
    </location>
</feature>
<evidence type="ECO:0000313" key="5">
    <source>
        <dbReference type="EMBL" id="CAE52758.1"/>
    </source>
</evidence>
<dbReference type="Gene3D" id="1.25.40.20">
    <property type="entry name" value="Ankyrin repeat-containing domain"/>
    <property type="match status" value="2"/>
</dbReference>
<evidence type="ECO:0000256" key="3">
    <source>
        <dbReference type="PROSITE-ProRule" id="PRU00023"/>
    </source>
</evidence>
<dbReference type="PANTHER" id="PTHR24198">
    <property type="entry name" value="ANKYRIN REPEAT AND PROTEIN KINASE DOMAIN-CONTAINING PROTEIN"/>
    <property type="match status" value="1"/>
</dbReference>
<dbReference type="EMBL" id="AJ581527">
    <property type="protein sequence ID" value="CAE52758.1"/>
    <property type="molecule type" value="Genomic_DNA"/>
</dbReference>
<accession>A0A385HA08</accession>
<keyword evidence="2 3" id="KW-0040">ANK repeat</keyword>
<dbReference type="KEGG" id="vg:1486795"/>
<feature type="repeat" description="ANK" evidence="3">
    <location>
        <begin position="21"/>
        <end position="53"/>
    </location>
</feature>
<dbReference type="SMR" id="A0A385HA08"/>
<evidence type="ECO:0000313" key="8">
    <source>
        <dbReference type="Proteomes" id="UP000515929"/>
    </source>
</evidence>
<keyword evidence="1" id="KW-0677">Repeat</keyword>
<reference evidence="4 8" key="2">
    <citation type="submission" date="2016-05" db="EMBL/GenBank/DDBJ databases">
        <title>The analysis of a fowlpox virus genome sequence.</title>
        <authorList>
            <person name="Zhao Y."/>
            <person name="Liu S."/>
        </authorList>
    </citation>
    <scope>NUCLEOTIDE SEQUENCE [LARGE SCALE GENOMIC DNA]</scope>
    <source>
        <strain evidence="4 8">NX10</strain>
    </source>
</reference>
<dbReference type="PROSITE" id="PS50088">
    <property type="entry name" value="ANK_REPEAT"/>
    <property type="match status" value="3"/>
</dbReference>
<proteinExistence type="predicted"/>
<dbReference type="SUPFAM" id="SSF48403">
    <property type="entry name" value="Ankyrin repeat"/>
    <property type="match status" value="1"/>
</dbReference>
<reference evidence="5 7" key="1">
    <citation type="journal article" date="2004" name="J. Gen. Virol.">
        <title>Comparison of the genome sequence of FP9, an attenuated, tissue culture-adapted European fowlpox virus, with those of virulent American and European viruses.</title>
        <authorList>
            <person name="Skinner M.A."/>
            <person name="Laidlaw S.M."/>
        </authorList>
    </citation>
    <scope>NUCLEOTIDE SEQUENCE [LARGE SCALE GENOMIC DNA]</scope>
    <source>
        <strain evidence="5">HP1-438 Munich</strain>
    </source>
</reference>
<feature type="repeat" description="ANK" evidence="3">
    <location>
        <begin position="118"/>
        <end position="141"/>
    </location>
</feature>
<sequence length="141" mass="16075">MNVLKLLCKYHVDINISSHSSGRTSLHYAVLFNHKRALSFLLARGADVFKKDACMCTPLYYAMLSDQRDMVTMLLHSKKYIVKFRNKLDLHNAIETGNIKVIKTLLDNGVNENSVDKDGLTPLHYAVKYGNISIVKMFVIR</sequence>
<dbReference type="Proteomes" id="UP000515929">
    <property type="component" value="Segment"/>
</dbReference>
<dbReference type="SMART" id="SM00248">
    <property type="entry name" value="ANK"/>
    <property type="match status" value="4"/>
</dbReference>
<evidence type="ECO:0000256" key="1">
    <source>
        <dbReference type="ARBA" id="ARBA00022737"/>
    </source>
</evidence>
<dbReference type="Proteomes" id="UP000150838">
    <property type="component" value="Segment"/>
</dbReference>